<feature type="region of interest" description="Disordered" evidence="1">
    <location>
        <begin position="407"/>
        <end position="436"/>
    </location>
</feature>
<dbReference type="Pfam" id="PF19189">
    <property type="entry name" value="Mtf2"/>
    <property type="match status" value="1"/>
</dbReference>
<sequence length="467" mass="52986">MSGCANAGQALTRGLKLHASRSAYTLPFLYQTPTLRRYYSALQDLAKENAPKTAPNLRIPRPPREPEPATPSREDKPEYEEYVPFDTPGAEESAVVQTTIQGESLTGTERNAFAKLEALGTAPTRRAARIRKPSTEKDSFENLDDVLNQAITAIEISEAAEHKRERKAPYKKPKRSEYDNLNLVSSAAEPEKPDKAAQDESDSAHLNLQDSLTLKSLHRATTDTALWSILETRLFSQIALLHLDSSAPTSSSSSSSSATISPERRHFLLQIFPLRLVSAASLLRNNFPNSNLILAILPRVKQLGESAYALATSPDLYNQLLAFQFRKFADVDACNDLLQEMDDNVVEPSFSTLRVLDYMLQFRQDSIEKNLLGSNVRSLFTTEKYRREFAILERWRSKVEQSLAEQQSRLQRNADNEEMRLREEQEEQGPIRYIDTLDKKDNAERAQLREKGDYREAQKYKFDKLIE</sequence>
<dbReference type="Proteomes" id="UP000027730">
    <property type="component" value="Unassembled WGS sequence"/>
</dbReference>
<gene>
    <name evidence="3" type="ORF">M436DRAFT_54210</name>
</gene>
<dbReference type="PANTHER" id="PTHR39468:SF1">
    <property type="entry name" value="MTF2-LIKE C-TERMINAL DOMAIN-CONTAINING PROTEIN"/>
    <property type="match status" value="1"/>
</dbReference>
<organism evidence="3 4">
    <name type="scientific">Aureobasidium namibiae CBS 147.97</name>
    <dbReference type="NCBI Taxonomy" id="1043004"/>
    <lineage>
        <taxon>Eukaryota</taxon>
        <taxon>Fungi</taxon>
        <taxon>Dikarya</taxon>
        <taxon>Ascomycota</taxon>
        <taxon>Pezizomycotina</taxon>
        <taxon>Dothideomycetes</taxon>
        <taxon>Dothideomycetidae</taxon>
        <taxon>Dothideales</taxon>
        <taxon>Saccotheciaceae</taxon>
        <taxon>Aureobasidium</taxon>
    </lineage>
</organism>
<feature type="compositionally biased region" description="Basic and acidic residues" evidence="1">
    <location>
        <begin position="189"/>
        <end position="198"/>
    </location>
</feature>
<dbReference type="HOGENOM" id="CLU_636124_0_0_1"/>
<dbReference type="GeneID" id="25411920"/>
<dbReference type="RefSeq" id="XP_013424311.1">
    <property type="nucleotide sequence ID" value="XM_013568857.1"/>
</dbReference>
<evidence type="ECO:0000256" key="1">
    <source>
        <dbReference type="SAM" id="MobiDB-lite"/>
    </source>
</evidence>
<feature type="region of interest" description="Disordered" evidence="1">
    <location>
        <begin position="161"/>
        <end position="204"/>
    </location>
</feature>
<feature type="compositionally biased region" description="Basic and acidic residues" evidence="1">
    <location>
        <begin position="62"/>
        <end position="76"/>
    </location>
</feature>
<feature type="compositionally biased region" description="Basic and acidic residues" evidence="1">
    <location>
        <begin position="412"/>
        <end position="423"/>
    </location>
</feature>
<keyword evidence="4" id="KW-1185">Reference proteome</keyword>
<dbReference type="OrthoDB" id="2444174at2759"/>
<reference evidence="3 4" key="1">
    <citation type="journal article" date="2014" name="BMC Genomics">
        <title>Genome sequencing of four Aureobasidium pullulans varieties: biotechnological potential, stress tolerance, and description of new species.</title>
        <authorList>
            <person name="Gostin Ar C."/>
            <person name="Ohm R.A."/>
            <person name="Kogej T."/>
            <person name="Sonjak S."/>
            <person name="Turk M."/>
            <person name="Zajc J."/>
            <person name="Zalar P."/>
            <person name="Grube M."/>
            <person name="Sun H."/>
            <person name="Han J."/>
            <person name="Sharma A."/>
            <person name="Chiniquy J."/>
            <person name="Ngan C.Y."/>
            <person name="Lipzen A."/>
            <person name="Barry K."/>
            <person name="Grigoriev I.V."/>
            <person name="Gunde-Cimerman N."/>
        </authorList>
    </citation>
    <scope>NUCLEOTIDE SEQUENCE [LARGE SCALE GENOMIC DNA]</scope>
    <source>
        <strain evidence="3 4">CBS 147.97</strain>
    </source>
</reference>
<dbReference type="STRING" id="1043004.A0A074WF29"/>
<dbReference type="InterPro" id="IPR043837">
    <property type="entry name" value="Mtf2-like_C"/>
</dbReference>
<dbReference type="GO" id="GO:0005739">
    <property type="term" value="C:mitochondrion"/>
    <property type="evidence" value="ECO:0007669"/>
    <property type="project" value="InterPro"/>
</dbReference>
<dbReference type="InterPro" id="IPR040009">
    <property type="entry name" value="Mtf2/C5D6.12-like"/>
</dbReference>
<feature type="domain" description="Mtf2-like C-terminal" evidence="2">
    <location>
        <begin position="208"/>
        <end position="394"/>
    </location>
</feature>
<proteinExistence type="predicted"/>
<protein>
    <recommendedName>
        <fullName evidence="2">Mtf2-like C-terminal domain-containing protein</fullName>
    </recommendedName>
</protein>
<accession>A0A074WF29</accession>
<dbReference type="EMBL" id="KL584718">
    <property type="protein sequence ID" value="KEQ70144.1"/>
    <property type="molecule type" value="Genomic_DNA"/>
</dbReference>
<feature type="region of interest" description="Disordered" evidence="1">
    <location>
        <begin position="49"/>
        <end position="88"/>
    </location>
</feature>
<evidence type="ECO:0000313" key="4">
    <source>
        <dbReference type="Proteomes" id="UP000027730"/>
    </source>
</evidence>
<name>A0A074WF29_9PEZI</name>
<feature type="compositionally biased region" description="Basic residues" evidence="1">
    <location>
        <begin position="164"/>
        <end position="174"/>
    </location>
</feature>
<dbReference type="AlphaFoldDB" id="A0A074WF29"/>
<evidence type="ECO:0000313" key="3">
    <source>
        <dbReference type="EMBL" id="KEQ70144.1"/>
    </source>
</evidence>
<dbReference type="PANTHER" id="PTHR39468">
    <property type="entry name" value="CHROMOSOME 7, WHOLE GENOME SHOTGUN SEQUENCE"/>
    <property type="match status" value="1"/>
</dbReference>
<evidence type="ECO:0000259" key="2">
    <source>
        <dbReference type="Pfam" id="PF19189"/>
    </source>
</evidence>